<protein>
    <submittedName>
        <fullName evidence="1">Uncharacterized protein</fullName>
    </submittedName>
</protein>
<dbReference type="AlphaFoldDB" id="A0A8D2EVW7"/>
<evidence type="ECO:0000313" key="2">
    <source>
        <dbReference type="Proteomes" id="UP000694411"/>
    </source>
</evidence>
<dbReference type="Ensembl" id="ENSTGET00000014811.1">
    <property type="protein sequence ID" value="ENSTGEP00000012323.1"/>
    <property type="gene ID" value="ENSTGEG00000010049.1"/>
</dbReference>
<organism evidence="1 2">
    <name type="scientific">Theropithecus gelada</name>
    <name type="common">Gelada baboon</name>
    <dbReference type="NCBI Taxonomy" id="9565"/>
    <lineage>
        <taxon>Eukaryota</taxon>
        <taxon>Metazoa</taxon>
        <taxon>Chordata</taxon>
        <taxon>Craniata</taxon>
        <taxon>Vertebrata</taxon>
        <taxon>Euteleostomi</taxon>
        <taxon>Mammalia</taxon>
        <taxon>Eutheria</taxon>
        <taxon>Euarchontoglires</taxon>
        <taxon>Primates</taxon>
        <taxon>Haplorrhini</taxon>
        <taxon>Catarrhini</taxon>
        <taxon>Cercopithecidae</taxon>
        <taxon>Cercopithecinae</taxon>
        <taxon>Theropithecus</taxon>
    </lineage>
</organism>
<reference evidence="1" key="3">
    <citation type="submission" date="2025-09" db="UniProtKB">
        <authorList>
            <consortium name="Ensembl"/>
        </authorList>
    </citation>
    <scope>IDENTIFICATION</scope>
</reference>
<evidence type="ECO:0000313" key="1">
    <source>
        <dbReference type="Ensembl" id="ENSTGEP00000012323.1"/>
    </source>
</evidence>
<proteinExistence type="predicted"/>
<reference evidence="1" key="1">
    <citation type="submission" date="2018-05" db="EMBL/GenBank/DDBJ databases">
        <title>Whole genome of Theropithecus gelada.</title>
        <authorList>
            <person name="Chiou K.L."/>
            <person name="Snyder-Mackler N."/>
        </authorList>
    </citation>
    <scope>NUCLEOTIDE SEQUENCE [LARGE SCALE GENOMIC DNA]</scope>
</reference>
<keyword evidence="2" id="KW-1185">Reference proteome</keyword>
<reference evidence="1" key="2">
    <citation type="submission" date="2025-08" db="UniProtKB">
        <authorList>
            <consortium name="Ensembl"/>
        </authorList>
    </citation>
    <scope>IDENTIFICATION</scope>
</reference>
<dbReference type="Proteomes" id="UP000694411">
    <property type="component" value="Chromosome 1"/>
</dbReference>
<name>A0A8D2EVW7_THEGE</name>
<accession>A0A8D2EVW7</accession>
<sequence length="54" mass="6075">MSGPWPPCLAASCDSEIHPSRWQLLGLNLLEKMCHLRRVVFALVGMLPRHHKAA</sequence>